<reference evidence="8 9" key="1">
    <citation type="submission" date="2019-01" db="EMBL/GenBank/DDBJ databases">
        <title>Sequencing of cultivated peanut Arachis hypogaea provides insights into genome evolution and oil improvement.</title>
        <authorList>
            <person name="Chen X."/>
        </authorList>
    </citation>
    <scope>NUCLEOTIDE SEQUENCE [LARGE SCALE GENOMIC DNA]</scope>
    <source>
        <strain evidence="9">cv. Fuhuasheng</strain>
        <tissue evidence="8">Leaves</tissue>
    </source>
</reference>
<keyword evidence="3" id="KW-0347">Helicase</keyword>
<evidence type="ECO:0000313" key="8">
    <source>
        <dbReference type="EMBL" id="RYR46580.1"/>
    </source>
</evidence>
<dbReference type="SMR" id="A0A445C6M9"/>
<dbReference type="PANTHER" id="PTHR10887:SF522">
    <property type="entry name" value="P-LOOP CONTAINING NUCLEOSIDE TRIPHOSPHATE HYDROLASES SUPERFAMILY PROTEIN"/>
    <property type="match status" value="1"/>
</dbReference>
<dbReference type="InterPro" id="IPR041677">
    <property type="entry name" value="DNA2/NAM7_AAA_11"/>
</dbReference>
<dbReference type="EMBL" id="SDMP01000007">
    <property type="protein sequence ID" value="RYR46580.1"/>
    <property type="molecule type" value="Genomic_DNA"/>
</dbReference>
<evidence type="ECO:0000259" key="7">
    <source>
        <dbReference type="Pfam" id="PF20073"/>
    </source>
</evidence>
<evidence type="ECO:0000259" key="5">
    <source>
        <dbReference type="Pfam" id="PF13086"/>
    </source>
</evidence>
<dbReference type="Gramene" id="arahy.Tifrunner.gnm2.ann2.Ah07g134700.1">
    <property type="protein sequence ID" value="arahy.Tifrunner.gnm2.ann2.Ah07g134700.1-CDS"/>
    <property type="gene ID" value="arahy.Tifrunner.gnm2.ann2.Ah07g134700"/>
</dbReference>
<dbReference type="InterPro" id="IPR041679">
    <property type="entry name" value="DNA2/NAM7-like_C"/>
</dbReference>
<keyword evidence="2" id="KW-0378">Hydrolase</keyword>
<feature type="domain" description="DNA2/NAM7 helicase-like C-terminal" evidence="6">
    <location>
        <begin position="647"/>
        <end position="843"/>
    </location>
</feature>
<evidence type="ECO:0000256" key="3">
    <source>
        <dbReference type="ARBA" id="ARBA00022806"/>
    </source>
</evidence>
<evidence type="ECO:0000256" key="1">
    <source>
        <dbReference type="ARBA" id="ARBA00022741"/>
    </source>
</evidence>
<evidence type="ECO:0008006" key="10">
    <source>
        <dbReference type="Google" id="ProtNLM"/>
    </source>
</evidence>
<dbReference type="InterPro" id="IPR027417">
    <property type="entry name" value="P-loop_NTPase"/>
</dbReference>
<dbReference type="InterPro" id="IPR047187">
    <property type="entry name" value="SF1_C_Upf1"/>
</dbReference>
<organism evidence="8 9">
    <name type="scientific">Arachis hypogaea</name>
    <name type="common">Peanut</name>
    <dbReference type="NCBI Taxonomy" id="3818"/>
    <lineage>
        <taxon>Eukaryota</taxon>
        <taxon>Viridiplantae</taxon>
        <taxon>Streptophyta</taxon>
        <taxon>Embryophyta</taxon>
        <taxon>Tracheophyta</taxon>
        <taxon>Spermatophyta</taxon>
        <taxon>Magnoliopsida</taxon>
        <taxon>eudicotyledons</taxon>
        <taxon>Gunneridae</taxon>
        <taxon>Pentapetalae</taxon>
        <taxon>rosids</taxon>
        <taxon>fabids</taxon>
        <taxon>Fabales</taxon>
        <taxon>Fabaceae</taxon>
        <taxon>Papilionoideae</taxon>
        <taxon>50 kb inversion clade</taxon>
        <taxon>dalbergioids sensu lato</taxon>
        <taxon>Dalbergieae</taxon>
        <taxon>Pterocarpus clade</taxon>
        <taxon>Arachis</taxon>
    </lineage>
</organism>
<name>A0A445C6M9_ARAHY</name>
<evidence type="ECO:0000313" key="9">
    <source>
        <dbReference type="Proteomes" id="UP000289738"/>
    </source>
</evidence>
<comment type="caution">
    <text evidence="8">The sequence shown here is derived from an EMBL/GenBank/DDBJ whole genome shotgun (WGS) entry which is preliminary data.</text>
</comment>
<gene>
    <name evidence="8" type="ORF">Ahy_A07g032323</name>
</gene>
<dbReference type="InterPro" id="IPR045529">
    <property type="entry name" value="DUF6469"/>
</dbReference>
<dbReference type="Gene3D" id="3.40.50.300">
    <property type="entry name" value="P-loop containing nucleotide triphosphate hydrolases"/>
    <property type="match status" value="3"/>
</dbReference>
<proteinExistence type="predicted"/>
<keyword evidence="9" id="KW-1185">Reference proteome</keyword>
<accession>A0A445C6M9</accession>
<evidence type="ECO:0000259" key="6">
    <source>
        <dbReference type="Pfam" id="PF13087"/>
    </source>
</evidence>
<dbReference type="SUPFAM" id="SSF52540">
    <property type="entry name" value="P-loop containing nucleoside triphosphate hydrolases"/>
    <property type="match status" value="1"/>
</dbReference>
<keyword evidence="1" id="KW-0547">Nucleotide-binding</keyword>
<dbReference type="AlphaFoldDB" id="A0A445C6M9"/>
<dbReference type="PANTHER" id="PTHR10887">
    <property type="entry name" value="DNA2/NAM7 HELICASE FAMILY"/>
    <property type="match status" value="1"/>
</dbReference>
<dbReference type="GO" id="GO:0004386">
    <property type="term" value="F:helicase activity"/>
    <property type="evidence" value="ECO:0007669"/>
    <property type="project" value="UniProtKB-KW"/>
</dbReference>
<dbReference type="GO" id="GO:0005694">
    <property type="term" value="C:chromosome"/>
    <property type="evidence" value="ECO:0007669"/>
    <property type="project" value="UniProtKB-ARBA"/>
</dbReference>
<evidence type="ECO:0000256" key="4">
    <source>
        <dbReference type="ARBA" id="ARBA00022840"/>
    </source>
</evidence>
<protein>
    <recommendedName>
        <fullName evidence="10">Helicase ATP-binding domain-containing protein</fullName>
    </recommendedName>
</protein>
<dbReference type="FunFam" id="3.40.50.300:FF:000326">
    <property type="entry name" value="P-loop containing nucleoside triphosphate hydrolase"/>
    <property type="match status" value="1"/>
</dbReference>
<dbReference type="OrthoDB" id="6513042at2759"/>
<keyword evidence="4" id="KW-0067">ATP-binding</keyword>
<dbReference type="CDD" id="cd18808">
    <property type="entry name" value="SF1_C_Upf1"/>
    <property type="match status" value="1"/>
</dbReference>
<dbReference type="Pfam" id="PF13087">
    <property type="entry name" value="AAA_12"/>
    <property type="match status" value="1"/>
</dbReference>
<dbReference type="GO" id="GO:0005524">
    <property type="term" value="F:ATP binding"/>
    <property type="evidence" value="ECO:0007669"/>
    <property type="project" value="UniProtKB-KW"/>
</dbReference>
<sequence>MEETSTSTQKNYKHQSLLDIMFSWTLHDVLNHKLYKDKVQKIPLSFSSTKEYLNSFIFPLIEETHSDLCSGIEGVSQAPFCEVMTIQRSKDFKPPKALFYKMRVKKVTEEVQNVGKYEPEFGDIVAFTDVRPKGIYDLNRPKMQYHIAYICGSEDEFTDEIEVLSSKCLDLDSVLTGNINKTEKLYVVYLLNMTTNIRIWRALNVDEKINIIEKVLQHEPNSNIEEVCQICCSGENMTLSPAQSLAQSIIRAQNLNESQRDSVLSCVAMSKCHHSRNVKLIWGPPGTGKTKTVACLLYSLLRSKIRTLTCAPTNNAVLTVASRLHSLFKQSQKFDTYGLGNILLFGNKNRMKVDNFPGLEDVFLDYRVEELLKCFMPLTGWKHHLELMVKLLKNPNQQYRCELNDKEDLMSLEEFAKKSNSNVKRAYSSYERKVKSSNLLTFEQFVEKKFNGVVESYNLYVEDKKMSAAGMTMEQFVKQRFSNIGGRLKLFMKALYTHLPTSMISFKVVKKMFIALDLLKSLETSLRNTKFKHDFHQCEDGKSLQSILSSLSRSISLPWITSKVGMSMFCIEKACLVFCTASSSSKLHTQEGEMFRFVVIDEAAQLRECESAIPLQLPGLQHAVLIGDERQLPALVKSKIAEKAEFGRSLFERLVLLGKERHMLNIQYRMHPSISKFPSEEFYDKQLADASIVKLTSYNKQFLKGKMYGSYSFINISRGKEQSNHDHSLKNIAEAAAVSQIIQSLRKECLTRRKKVSIGIISPYNGQVHEIQKTIKQYISDSDPNFSVSVRSVDGFQGGEEDIIIISTVRSNGVGNIGFLSNRQRTNVALTRARYCLWILGNASTLINRNSVWRELVLDAKERKCFHNAYEDEKLAQAIENSLWDLELDSLEAPFKKLSLWDNSNTASTSFRAHKPRLMYKIKT</sequence>
<dbReference type="GO" id="GO:0016787">
    <property type="term" value="F:hydrolase activity"/>
    <property type="evidence" value="ECO:0007669"/>
    <property type="project" value="UniProtKB-KW"/>
</dbReference>
<feature type="domain" description="DNA2/NAM7 helicase helicase" evidence="5">
    <location>
        <begin position="254"/>
        <end position="639"/>
    </location>
</feature>
<dbReference type="Proteomes" id="UP000289738">
    <property type="component" value="Chromosome A07"/>
</dbReference>
<dbReference type="InterPro" id="IPR045055">
    <property type="entry name" value="DNA2/NAM7-like"/>
</dbReference>
<feature type="domain" description="DUF6469" evidence="7">
    <location>
        <begin position="79"/>
        <end position="206"/>
    </location>
</feature>
<dbReference type="Pfam" id="PF20073">
    <property type="entry name" value="DUF6469"/>
    <property type="match status" value="1"/>
</dbReference>
<dbReference type="STRING" id="3818.A0A445C6M9"/>
<dbReference type="Pfam" id="PF13086">
    <property type="entry name" value="AAA_11"/>
    <property type="match status" value="1"/>
</dbReference>
<evidence type="ECO:0000256" key="2">
    <source>
        <dbReference type="ARBA" id="ARBA00022801"/>
    </source>
</evidence>